<dbReference type="CDD" id="cd00187">
    <property type="entry name" value="TOP4c"/>
    <property type="match status" value="1"/>
</dbReference>
<sequence length="744" mass="81428">MFEDPSHNEYERQSIGAFTEKAYLNYAMYVILDRALPHVADGLKPVQRRIVYAMSELGLSALAKHKKSARTVGDVLGKYHPHGDSACYEAMVLMAQPFSYRYPLIDGQGNFGSPDDPKSFAAMRYTESRLTRYAQTLLAEADQGTVDWVDNFDGSLKEPALLPARLPNVLLNGSTGIAVGLSTDIPPHNLKEVVDACVALIKNPEAEVATLCKHVKGPDFPTEGEIITPPEDIRRMYETGTGNVRQRARYEMENGQIVVTALPFQVSGSKVLEQIAGQMHAKKLPLVTDLRDESDHESPTRLVIVPRSRQVDIEALMAHLFATTDLEKSYRINMNVITADGRPRVLNLKEMLTEWLAFRQTTLRRRLEWRLAKIERRLEVLAGLLIAFLNIDEVIAIIREAEDPKAELIARFELTELQADSILEIRLRQLAKIEEIAVKKEQAELAEEADGIRTLLADESALRALMRDELVADAKEYGDARRSRLVTRESAQPLDETRLMTAEPVTVVLSQNGWIRAAKGHDVDPESLSYKSGDGYQAHIAGRSTQPTVVFDDTGRAYTLATHTLPSARGQGEPVTGRVTPPSGARFTALAMGESDQRVFLWSPAGFGFVTSMGDLVGRQRAGKQVFSLPKGVAPGQPVLPGKAFAYLAVATSDGHVLVMEADELPVLAKGKGNKLVSLKSGAQVVAVAALGEEDGLRVTAGARTMTIKPADLALYRGKRAARGRSLPRGLTRVDALAAASTGG</sequence>
<dbReference type="Proteomes" id="UP000427716">
    <property type="component" value="Chromosome"/>
</dbReference>
<dbReference type="SUPFAM" id="SSF56719">
    <property type="entry name" value="Type II DNA topoisomerase"/>
    <property type="match status" value="1"/>
</dbReference>
<comment type="similarity">
    <text evidence="7">Belongs to the type II topoisomerase GyrA/ParC subunit family. ParC type 1 subfamily.</text>
</comment>
<dbReference type="EC" id="5.6.2.2" evidence="7"/>
<dbReference type="InterPro" id="IPR005742">
    <property type="entry name" value="TopoIV_A_Gneg"/>
</dbReference>
<dbReference type="GO" id="GO:0005737">
    <property type="term" value="C:cytoplasm"/>
    <property type="evidence" value="ECO:0007669"/>
    <property type="project" value="TreeGrafter"/>
</dbReference>
<evidence type="ECO:0000256" key="3">
    <source>
        <dbReference type="ARBA" id="ARBA00023029"/>
    </source>
</evidence>
<feature type="active site" description="O-(5'-phospho-DNA)-tyrosine intermediate" evidence="7 8">
    <location>
        <position position="125"/>
    </location>
</feature>
<dbReference type="HAMAP" id="MF_00936">
    <property type="entry name" value="ParC_type1"/>
    <property type="match status" value="1"/>
</dbReference>
<dbReference type="Gene3D" id="3.30.1360.40">
    <property type="match status" value="1"/>
</dbReference>
<dbReference type="GO" id="GO:0009330">
    <property type="term" value="C:DNA topoisomerase type II (double strand cut, ATP-hydrolyzing) complex"/>
    <property type="evidence" value="ECO:0007669"/>
    <property type="project" value="TreeGrafter"/>
</dbReference>
<dbReference type="InterPro" id="IPR002205">
    <property type="entry name" value="Topo_IIA_dom_A"/>
</dbReference>
<evidence type="ECO:0000256" key="5">
    <source>
        <dbReference type="ARBA" id="ARBA00023136"/>
    </source>
</evidence>
<keyword evidence="6 7" id="KW-0413">Isomerase</keyword>
<keyword evidence="4 7" id="KW-0238">DNA-binding</keyword>
<evidence type="ECO:0000313" key="11">
    <source>
        <dbReference type="Proteomes" id="UP000427716"/>
    </source>
</evidence>
<evidence type="ECO:0000256" key="1">
    <source>
        <dbReference type="ARBA" id="ARBA00000185"/>
    </source>
</evidence>
<dbReference type="InterPro" id="IPR035516">
    <property type="entry name" value="Gyrase/topoIV_suA_C"/>
</dbReference>
<dbReference type="GO" id="GO:0019897">
    <property type="term" value="C:extrinsic component of plasma membrane"/>
    <property type="evidence" value="ECO:0007669"/>
    <property type="project" value="UniProtKB-UniRule"/>
</dbReference>
<dbReference type="GO" id="GO:0006265">
    <property type="term" value="P:DNA topological change"/>
    <property type="evidence" value="ECO:0007669"/>
    <property type="project" value="UniProtKB-UniRule"/>
</dbReference>
<keyword evidence="11" id="KW-1185">Reference proteome</keyword>
<dbReference type="RefSeq" id="WP_156228075.1">
    <property type="nucleotide sequence ID" value="NZ_CP046415.1"/>
</dbReference>
<keyword evidence="3 7" id="KW-0799">Topoisomerase</keyword>
<keyword evidence="5 7" id="KW-0472">Membrane</keyword>
<evidence type="ECO:0000256" key="8">
    <source>
        <dbReference type="PROSITE-ProRule" id="PRU01384"/>
    </source>
</evidence>
<dbReference type="SUPFAM" id="SSF101904">
    <property type="entry name" value="GyrA/ParC C-terminal domain-like"/>
    <property type="match status" value="1"/>
</dbReference>
<comment type="subunit">
    <text evidence="7">Heterotetramer composed of ParC and ParE.</text>
</comment>
<accession>A0A6I6D1I6</accession>
<dbReference type="PROSITE" id="PS52040">
    <property type="entry name" value="TOPO_IIA"/>
    <property type="match status" value="1"/>
</dbReference>
<evidence type="ECO:0000256" key="2">
    <source>
        <dbReference type="ARBA" id="ARBA00022475"/>
    </source>
</evidence>
<dbReference type="PANTHER" id="PTHR43493:SF1">
    <property type="entry name" value="DNA TOPOISOMERASE 4 SUBUNIT A"/>
    <property type="match status" value="1"/>
</dbReference>
<dbReference type="GO" id="GO:0005694">
    <property type="term" value="C:chromosome"/>
    <property type="evidence" value="ECO:0007669"/>
    <property type="project" value="InterPro"/>
</dbReference>
<dbReference type="InterPro" id="IPR013760">
    <property type="entry name" value="Topo_IIA-like_dom_sf"/>
</dbReference>
<dbReference type="GO" id="GO:0003918">
    <property type="term" value="F:DNA topoisomerase type II (double strand cut, ATP-hydrolyzing) activity"/>
    <property type="evidence" value="ECO:0007669"/>
    <property type="project" value="UniProtKB-UniRule"/>
</dbReference>
<dbReference type="GO" id="GO:0003677">
    <property type="term" value="F:DNA binding"/>
    <property type="evidence" value="ECO:0007669"/>
    <property type="project" value="UniProtKB-UniRule"/>
</dbReference>
<dbReference type="GO" id="GO:0005524">
    <property type="term" value="F:ATP binding"/>
    <property type="evidence" value="ECO:0007669"/>
    <property type="project" value="InterPro"/>
</dbReference>
<dbReference type="AlphaFoldDB" id="A0A6I6D1I6"/>
<feature type="site" description="Interaction with DNA" evidence="7">
    <location>
        <position position="80"/>
    </location>
</feature>
<dbReference type="KEGG" id="ghl:GM160_03295"/>
<dbReference type="NCBIfam" id="TIGR01062">
    <property type="entry name" value="parC_Gneg"/>
    <property type="match status" value="1"/>
</dbReference>
<proteinExistence type="inferred from homology"/>
<gene>
    <name evidence="7 10" type="primary">parC</name>
    <name evidence="10" type="ORF">GM160_03295</name>
</gene>
<comment type="function">
    <text evidence="7">Topoisomerase IV is essential for chromosome segregation. It relaxes supercoiled DNA. Performs the decatenation events required during the replication of a circular DNA molecule.</text>
</comment>
<evidence type="ECO:0000313" key="10">
    <source>
        <dbReference type="EMBL" id="QGT77997.1"/>
    </source>
</evidence>
<name>A0A6I6D1I6_9GAMM</name>
<feature type="site" description="Interaction with DNA" evidence="7">
    <location>
        <position position="82"/>
    </location>
</feature>
<dbReference type="InterPro" id="IPR013758">
    <property type="entry name" value="Topo_IIA_A/C_ab"/>
</dbReference>
<feature type="domain" description="Topo IIA-type catalytic" evidence="9">
    <location>
        <begin position="36"/>
        <end position="499"/>
    </location>
</feature>
<organism evidence="10 11">
    <name type="scientific">Guyparkeria halophila</name>
    <dbReference type="NCBI Taxonomy" id="47960"/>
    <lineage>
        <taxon>Bacteria</taxon>
        <taxon>Pseudomonadati</taxon>
        <taxon>Pseudomonadota</taxon>
        <taxon>Gammaproteobacteria</taxon>
        <taxon>Chromatiales</taxon>
        <taxon>Thioalkalibacteraceae</taxon>
        <taxon>Guyparkeria</taxon>
    </lineage>
</organism>
<feature type="site" description="Transition state stabilizer" evidence="7">
    <location>
        <position position="124"/>
    </location>
</feature>
<dbReference type="InterPro" id="IPR050220">
    <property type="entry name" value="Type_II_DNA_Topoisomerases"/>
</dbReference>
<keyword evidence="2 7" id="KW-1003">Cell membrane</keyword>
<dbReference type="FunFam" id="1.10.268.10:FF:000001">
    <property type="entry name" value="DNA gyrase subunit A"/>
    <property type="match status" value="1"/>
</dbReference>
<dbReference type="EMBL" id="CP046415">
    <property type="protein sequence ID" value="QGT77997.1"/>
    <property type="molecule type" value="Genomic_DNA"/>
</dbReference>
<dbReference type="Gene3D" id="3.90.199.10">
    <property type="entry name" value="Topoisomerase II, domain 5"/>
    <property type="match status" value="1"/>
</dbReference>
<dbReference type="PANTHER" id="PTHR43493">
    <property type="entry name" value="DNA GYRASE/TOPOISOMERASE SUBUNIT A"/>
    <property type="match status" value="1"/>
</dbReference>
<dbReference type="GO" id="GO:0007059">
    <property type="term" value="P:chromosome segregation"/>
    <property type="evidence" value="ECO:0007669"/>
    <property type="project" value="UniProtKB-UniRule"/>
</dbReference>
<feature type="site" description="Interaction with DNA" evidence="7">
    <location>
        <position position="44"/>
    </location>
</feature>
<dbReference type="Pfam" id="PF00521">
    <property type="entry name" value="DNA_topoisoIV"/>
    <property type="match status" value="1"/>
</dbReference>
<dbReference type="SMART" id="SM00434">
    <property type="entry name" value="TOP4c"/>
    <property type="match status" value="1"/>
</dbReference>
<comment type="catalytic activity">
    <reaction evidence="1 7 8">
        <text>ATP-dependent breakage, passage and rejoining of double-stranded DNA.</text>
        <dbReference type="EC" id="5.6.2.2"/>
    </reaction>
</comment>
<evidence type="ECO:0000256" key="4">
    <source>
        <dbReference type="ARBA" id="ARBA00023125"/>
    </source>
</evidence>
<protein>
    <recommendedName>
        <fullName evidence="7">DNA topoisomerase 4 subunit A</fullName>
        <ecNumber evidence="7">5.6.2.2</ecNumber>
    </recommendedName>
    <alternativeName>
        <fullName evidence="7">Topoisomerase IV subunit A</fullName>
    </alternativeName>
</protein>
<reference evidence="10 11" key="1">
    <citation type="submission" date="2019-11" db="EMBL/GenBank/DDBJ databases">
        <authorList>
            <person name="Zhang J."/>
            <person name="Sun C."/>
        </authorList>
    </citation>
    <scope>NUCLEOTIDE SEQUENCE [LARGE SCALE GENOMIC DNA]</scope>
    <source>
        <strain evidence="11">sp2</strain>
    </source>
</reference>
<evidence type="ECO:0000256" key="7">
    <source>
        <dbReference type="HAMAP-Rule" id="MF_00936"/>
    </source>
</evidence>
<comment type="subcellular location">
    <subcellularLocation>
        <location evidence="7">Cell membrane</location>
        <topology evidence="7">Peripheral membrane protein</topology>
    </subcellularLocation>
</comment>
<dbReference type="Gene3D" id="1.10.268.10">
    <property type="entry name" value="Topoisomerase, domain 3"/>
    <property type="match status" value="1"/>
</dbReference>
<dbReference type="InterPro" id="IPR013757">
    <property type="entry name" value="Topo_IIA_A_a_sf"/>
</dbReference>
<evidence type="ECO:0000259" key="9">
    <source>
        <dbReference type="PROSITE" id="PS52040"/>
    </source>
</evidence>
<dbReference type="Gene3D" id="2.120.10.90">
    <property type="entry name" value="DNA gyrase/topoisomerase IV, subunit A, C-terminal"/>
    <property type="match status" value="1"/>
</dbReference>
<evidence type="ECO:0000256" key="6">
    <source>
        <dbReference type="ARBA" id="ARBA00023235"/>
    </source>
</evidence>
<dbReference type="NCBIfam" id="NF004044">
    <property type="entry name" value="PRK05561.1"/>
    <property type="match status" value="1"/>
</dbReference>